<sequence length="89" mass="9283">RCCPALGEACAGLGGHHGAAQTGGLPPAPQNTSSPMDRRQPTLPTPWGGRTDCISRPRGWLLRTAGLEHNCLSAGTVNQQATFTPSHIN</sequence>
<reference evidence="2" key="1">
    <citation type="submission" date="2025-08" db="UniProtKB">
        <authorList>
            <consortium name="Ensembl"/>
        </authorList>
    </citation>
    <scope>IDENTIFICATION</scope>
</reference>
<keyword evidence="3" id="KW-1185">Reference proteome</keyword>
<reference evidence="2" key="2">
    <citation type="submission" date="2025-09" db="UniProtKB">
        <authorList>
            <consortium name="Ensembl"/>
        </authorList>
    </citation>
    <scope>IDENTIFICATION</scope>
</reference>
<feature type="region of interest" description="Disordered" evidence="1">
    <location>
        <begin position="14"/>
        <end position="50"/>
    </location>
</feature>
<dbReference type="Ensembl" id="ENSCSRT00000001941.1">
    <property type="protein sequence ID" value="ENSCSRP00000001885.1"/>
    <property type="gene ID" value="ENSCSRG00000001480.1"/>
</dbReference>
<accession>A0A8C3RLW1</accession>
<organism evidence="2 3">
    <name type="scientific">Chelydra serpentina</name>
    <name type="common">Snapping turtle</name>
    <name type="synonym">Testudo serpentina</name>
    <dbReference type="NCBI Taxonomy" id="8475"/>
    <lineage>
        <taxon>Eukaryota</taxon>
        <taxon>Metazoa</taxon>
        <taxon>Chordata</taxon>
        <taxon>Craniata</taxon>
        <taxon>Vertebrata</taxon>
        <taxon>Euteleostomi</taxon>
        <taxon>Archelosauria</taxon>
        <taxon>Testudinata</taxon>
        <taxon>Testudines</taxon>
        <taxon>Cryptodira</taxon>
        <taxon>Durocryptodira</taxon>
        <taxon>Americhelydia</taxon>
        <taxon>Chelydroidea</taxon>
        <taxon>Chelydridae</taxon>
        <taxon>Chelydra</taxon>
    </lineage>
</organism>
<evidence type="ECO:0000313" key="2">
    <source>
        <dbReference type="Ensembl" id="ENSCSRP00000001885.1"/>
    </source>
</evidence>
<evidence type="ECO:0000256" key="1">
    <source>
        <dbReference type="SAM" id="MobiDB-lite"/>
    </source>
</evidence>
<dbReference type="Proteomes" id="UP000694403">
    <property type="component" value="Unplaced"/>
</dbReference>
<name>A0A8C3RLW1_CHESE</name>
<protein>
    <submittedName>
        <fullName evidence="2">Uncharacterized protein</fullName>
    </submittedName>
</protein>
<evidence type="ECO:0000313" key="3">
    <source>
        <dbReference type="Proteomes" id="UP000694403"/>
    </source>
</evidence>
<proteinExistence type="predicted"/>
<dbReference type="AlphaFoldDB" id="A0A8C3RLW1"/>